<reference evidence="1 2" key="1">
    <citation type="submission" date="2009-12" db="EMBL/GenBank/DDBJ databases">
        <authorList>
            <person name="Shrivastava S."/>
            <person name="Madupu R."/>
            <person name="Durkin A.S."/>
            <person name="Torralba M."/>
            <person name="Methe B."/>
            <person name="Sutton G.G."/>
            <person name="Strausberg R.L."/>
            <person name="Nelson K.E."/>
        </authorList>
    </citation>
    <scope>NUCLEOTIDE SEQUENCE [LARGE SCALE GENOMIC DNA]</scope>
    <source>
        <strain evidence="1 2">W5455</strain>
    </source>
</reference>
<dbReference type="EMBL" id="ADFP01000028">
    <property type="protein sequence ID" value="EFB91607.1"/>
    <property type="molecule type" value="Genomic_DNA"/>
</dbReference>
<evidence type="ECO:0000313" key="1">
    <source>
        <dbReference type="EMBL" id="EFB91607.1"/>
    </source>
</evidence>
<protein>
    <submittedName>
        <fullName evidence="1">Uncharacterized protein</fullName>
    </submittedName>
</protein>
<gene>
    <name evidence="1" type="ORF">HMPREF7215_2309</name>
</gene>
<keyword evidence="2" id="KW-1185">Reference proteome</keyword>
<comment type="caution">
    <text evidence="1">The sequence shown here is derived from an EMBL/GenBank/DDBJ whole genome shotgun (WGS) entry which is preliminary data.</text>
</comment>
<proteinExistence type="predicted"/>
<evidence type="ECO:0000313" key="2">
    <source>
        <dbReference type="Proteomes" id="UP000006462"/>
    </source>
</evidence>
<name>A0ABP2HXC3_9BACT</name>
<organism evidence="1 2">
    <name type="scientific">Pyramidobacter piscolens W5455</name>
    <dbReference type="NCBI Taxonomy" id="352165"/>
    <lineage>
        <taxon>Bacteria</taxon>
        <taxon>Thermotogati</taxon>
        <taxon>Synergistota</taxon>
        <taxon>Synergistia</taxon>
        <taxon>Synergistales</taxon>
        <taxon>Dethiosulfovibrionaceae</taxon>
        <taxon>Pyramidobacter</taxon>
    </lineage>
</organism>
<sequence length="42" mass="5093">MARGRRTMKCLFFPVGSFHTERPYGKKRRRFCVGLFDIDWIL</sequence>
<accession>A0ABP2HXC3</accession>
<dbReference type="Proteomes" id="UP000006462">
    <property type="component" value="Unassembled WGS sequence"/>
</dbReference>